<feature type="region of interest" description="Disordered" evidence="1">
    <location>
        <begin position="51"/>
        <end position="73"/>
    </location>
</feature>
<dbReference type="STRING" id="1189621.A3SI_12219"/>
<gene>
    <name evidence="2" type="ORF">A3SI_12219</name>
</gene>
<dbReference type="Proteomes" id="UP000005551">
    <property type="component" value="Unassembled WGS sequence"/>
</dbReference>
<reference evidence="2 3" key="1">
    <citation type="submission" date="2012-05" db="EMBL/GenBank/DDBJ databases">
        <title>Genome sequence of Nitritalea halalkaliphila LW7.</title>
        <authorList>
            <person name="Jangir P.K."/>
            <person name="Singh A."/>
            <person name="Shivaji S."/>
            <person name="Sharma R."/>
        </authorList>
    </citation>
    <scope>NUCLEOTIDE SEQUENCE [LARGE SCALE GENOMIC DNA]</scope>
    <source>
        <strain evidence="2 3">LW7</strain>
    </source>
</reference>
<comment type="caution">
    <text evidence="2">The sequence shown here is derived from an EMBL/GenBank/DDBJ whole genome shotgun (WGS) entry which is preliminary data.</text>
</comment>
<protein>
    <submittedName>
        <fullName evidence="2">Uncharacterized protein</fullName>
    </submittedName>
</protein>
<dbReference type="RefSeq" id="WP_009055545.1">
    <property type="nucleotide sequence ID" value="NZ_AJYA01000026.1"/>
</dbReference>
<sequence>MKNQENGMLMPLSESESNTIVGGGSIFHSFGVLTKKAWCAVKDAYTSFKESPGGGQSGVVGMNTYGGNSIKEA</sequence>
<evidence type="ECO:0000256" key="1">
    <source>
        <dbReference type="SAM" id="MobiDB-lite"/>
    </source>
</evidence>
<evidence type="ECO:0000313" key="3">
    <source>
        <dbReference type="Proteomes" id="UP000005551"/>
    </source>
</evidence>
<dbReference type="EMBL" id="AJYA01000026">
    <property type="protein sequence ID" value="EIM75811.1"/>
    <property type="molecule type" value="Genomic_DNA"/>
</dbReference>
<proteinExistence type="predicted"/>
<dbReference type="AlphaFoldDB" id="I5C1V9"/>
<name>I5C1V9_9BACT</name>
<organism evidence="2 3">
    <name type="scientific">Nitritalea halalkaliphila LW7</name>
    <dbReference type="NCBI Taxonomy" id="1189621"/>
    <lineage>
        <taxon>Bacteria</taxon>
        <taxon>Pseudomonadati</taxon>
        <taxon>Bacteroidota</taxon>
        <taxon>Cytophagia</taxon>
        <taxon>Cytophagales</taxon>
        <taxon>Cyclobacteriaceae</taxon>
        <taxon>Nitritalea</taxon>
    </lineage>
</organism>
<keyword evidence="3" id="KW-1185">Reference proteome</keyword>
<accession>I5C1V9</accession>
<dbReference type="OrthoDB" id="10006089at2"/>
<evidence type="ECO:0000313" key="2">
    <source>
        <dbReference type="EMBL" id="EIM75811.1"/>
    </source>
</evidence>